<reference evidence="4 5" key="1">
    <citation type="submission" date="2023-03" db="EMBL/GenBank/DDBJ databases">
        <title>Fodinicurvata sp. CAU 1616 isolated from sea sendiment.</title>
        <authorList>
            <person name="Kim W."/>
        </authorList>
    </citation>
    <scope>NUCLEOTIDE SEQUENCE [LARGE SCALE GENOMIC DNA]</scope>
    <source>
        <strain evidence="4 5">CAU 1616</strain>
    </source>
</reference>
<keyword evidence="5" id="KW-1185">Reference proteome</keyword>
<comment type="caution">
    <text evidence="4">The sequence shown here is derived from an EMBL/GenBank/DDBJ whole genome shotgun (WGS) entry which is preliminary data.</text>
</comment>
<name>A0ABT5YNU3_9PROT</name>
<protein>
    <submittedName>
        <fullName evidence="4">DUF1778 domain-containing protein</fullName>
    </submittedName>
</protein>
<dbReference type="RefSeq" id="WP_275823259.1">
    <property type="nucleotide sequence ID" value="NZ_JARHUD010000006.1"/>
</dbReference>
<dbReference type="EMBL" id="JARHUD010000006">
    <property type="protein sequence ID" value="MDF2096632.1"/>
    <property type="molecule type" value="Genomic_DNA"/>
</dbReference>
<evidence type="ECO:0000313" key="5">
    <source>
        <dbReference type="Proteomes" id="UP001215503"/>
    </source>
</evidence>
<organism evidence="4 5">
    <name type="scientific">Aquibaculum arenosum</name>
    <dbReference type="NCBI Taxonomy" id="3032591"/>
    <lineage>
        <taxon>Bacteria</taxon>
        <taxon>Pseudomonadati</taxon>
        <taxon>Pseudomonadota</taxon>
        <taxon>Alphaproteobacteria</taxon>
        <taxon>Rhodospirillales</taxon>
        <taxon>Rhodovibrionaceae</taxon>
        <taxon>Aquibaculum</taxon>
    </lineage>
</organism>
<evidence type="ECO:0000256" key="1">
    <source>
        <dbReference type="ARBA" id="ARBA00022649"/>
    </source>
</evidence>
<comment type="similarity">
    <text evidence="2">Belongs to the TacA antitoxin family.</text>
</comment>
<accession>A0ABT5YNU3</accession>
<gene>
    <name evidence="4" type="ORF">P2G67_11650</name>
</gene>
<dbReference type="Gene3D" id="1.20.5.780">
    <property type="entry name" value="Single helix bin"/>
    <property type="match status" value="1"/>
</dbReference>
<keyword evidence="1" id="KW-1277">Toxin-antitoxin system</keyword>
<dbReference type="InterPro" id="IPR014795">
    <property type="entry name" value="TacA_1-like"/>
</dbReference>
<sequence length="59" mass="6653">MPRSTMESETAASEVDQADLQRLNPEDQIRFAEALINPRQPNARLQRAAQRHAELVGPK</sequence>
<dbReference type="Pfam" id="PF08681">
    <property type="entry name" value="TacA1"/>
    <property type="match status" value="1"/>
</dbReference>
<proteinExistence type="inferred from homology"/>
<feature type="compositionally biased region" description="Polar residues" evidence="3">
    <location>
        <begin position="1"/>
        <end position="11"/>
    </location>
</feature>
<feature type="region of interest" description="Disordered" evidence="3">
    <location>
        <begin position="1"/>
        <end position="20"/>
    </location>
</feature>
<dbReference type="InterPro" id="IPR010985">
    <property type="entry name" value="Ribbon_hlx_hlx"/>
</dbReference>
<evidence type="ECO:0000256" key="2">
    <source>
        <dbReference type="ARBA" id="ARBA00049988"/>
    </source>
</evidence>
<dbReference type="Proteomes" id="UP001215503">
    <property type="component" value="Unassembled WGS sequence"/>
</dbReference>
<dbReference type="SUPFAM" id="SSF47598">
    <property type="entry name" value="Ribbon-helix-helix"/>
    <property type="match status" value="1"/>
</dbReference>
<evidence type="ECO:0000313" key="4">
    <source>
        <dbReference type="EMBL" id="MDF2096632.1"/>
    </source>
</evidence>
<evidence type="ECO:0000256" key="3">
    <source>
        <dbReference type="SAM" id="MobiDB-lite"/>
    </source>
</evidence>